<comment type="caution">
    <text evidence="2">The sequence shown here is derived from an EMBL/GenBank/DDBJ whole genome shotgun (WGS) entry which is preliminary data.</text>
</comment>
<evidence type="ECO:0000256" key="1">
    <source>
        <dbReference type="SAM" id="MobiDB-lite"/>
    </source>
</evidence>
<dbReference type="OrthoDB" id="446265at2759"/>
<gene>
    <name evidence="2" type="ORF">SNAT2548_LOCUS17229</name>
</gene>
<organism evidence="2 3">
    <name type="scientific">Symbiodinium natans</name>
    <dbReference type="NCBI Taxonomy" id="878477"/>
    <lineage>
        <taxon>Eukaryota</taxon>
        <taxon>Sar</taxon>
        <taxon>Alveolata</taxon>
        <taxon>Dinophyceae</taxon>
        <taxon>Suessiales</taxon>
        <taxon>Symbiodiniaceae</taxon>
        <taxon>Symbiodinium</taxon>
    </lineage>
</organism>
<feature type="region of interest" description="Disordered" evidence="1">
    <location>
        <begin position="206"/>
        <end position="311"/>
    </location>
</feature>
<accession>A0A812P0Y0</accession>
<feature type="compositionally biased region" description="Low complexity" evidence="1">
    <location>
        <begin position="455"/>
        <end position="464"/>
    </location>
</feature>
<feature type="region of interest" description="Disordered" evidence="1">
    <location>
        <begin position="120"/>
        <end position="152"/>
    </location>
</feature>
<dbReference type="EMBL" id="CAJNDS010002104">
    <property type="protein sequence ID" value="CAE7329175.1"/>
    <property type="molecule type" value="Genomic_DNA"/>
</dbReference>
<feature type="region of interest" description="Disordered" evidence="1">
    <location>
        <begin position="425"/>
        <end position="502"/>
    </location>
</feature>
<evidence type="ECO:0000313" key="2">
    <source>
        <dbReference type="EMBL" id="CAE7329175.1"/>
    </source>
</evidence>
<keyword evidence="3" id="KW-1185">Reference proteome</keyword>
<evidence type="ECO:0000313" key="3">
    <source>
        <dbReference type="Proteomes" id="UP000604046"/>
    </source>
</evidence>
<feature type="compositionally biased region" description="Low complexity" evidence="1">
    <location>
        <begin position="137"/>
        <end position="146"/>
    </location>
</feature>
<proteinExistence type="predicted"/>
<feature type="compositionally biased region" description="Low complexity" evidence="1">
    <location>
        <begin position="425"/>
        <end position="440"/>
    </location>
</feature>
<feature type="compositionally biased region" description="Low complexity" evidence="1">
    <location>
        <begin position="263"/>
        <end position="285"/>
    </location>
</feature>
<name>A0A812P0Y0_9DINO</name>
<sequence length="502" mass="55224">MGMYDDGILGGRKYVPPKMSDVIRGDWQEARGDRIFRIQEADGRLELEHQPPSGPALVLSRNDSTAAVLISWTAYEHGRSPGSGEEAFDLELEGENRVILRRARDGEAVRFVRLKDGQRLVTPSPSARRPRARQRARSSSVSDSQRGASCEEDHRHLVQKVKSLQSSARELNEKWQSYCEQYGRGIFDPNRHDVRTLQGYLDFISRDGERSRSRGGRAGRSRRKGRDGAQRHRRRGSPRVRRRGRRRKRRTGRQRDQAGGSAASTKHSTGSESSSSSSSGAQSHRATSKSPEAPAEDLQMRVARMAKESAEVDKAEAERALAEERAALETNLQYRVAIERDQRTQQAADAVASAEAEARAEEEARLKEAVRAAREAREAKVLAAKKDAEEAAEEAVQQFEKVVQEEVRSKLAPFESRLADALEAASRAAAAYDEAAAPASAKKRSRSSASDEQRAQAAKAAAAAFNSPKQAEGQCGASQKGPAGQRRKKKRQGAPADRPGGD</sequence>
<dbReference type="Proteomes" id="UP000604046">
    <property type="component" value="Unassembled WGS sequence"/>
</dbReference>
<reference evidence="2" key="1">
    <citation type="submission" date="2021-02" db="EMBL/GenBank/DDBJ databases">
        <authorList>
            <person name="Dougan E. K."/>
            <person name="Rhodes N."/>
            <person name="Thang M."/>
            <person name="Chan C."/>
        </authorList>
    </citation>
    <scope>NUCLEOTIDE SEQUENCE</scope>
</reference>
<protein>
    <submittedName>
        <fullName evidence="2">Uncharacterized protein</fullName>
    </submittedName>
</protein>
<feature type="compositionally biased region" description="Basic residues" evidence="1">
    <location>
        <begin position="213"/>
        <end position="252"/>
    </location>
</feature>
<dbReference type="AlphaFoldDB" id="A0A812P0Y0"/>